<keyword evidence="3" id="KW-0998">Cell outer membrane</keyword>
<dbReference type="InterPro" id="IPR012910">
    <property type="entry name" value="Plug_dom"/>
</dbReference>
<dbReference type="Proteomes" id="UP001497416">
    <property type="component" value="Unassembled WGS sequence"/>
</dbReference>
<gene>
    <name evidence="6" type="ORF">T190607A01A_20234</name>
</gene>
<evidence type="ECO:0000256" key="1">
    <source>
        <dbReference type="ARBA" id="ARBA00004442"/>
    </source>
</evidence>
<feature type="chain" id="PRO_5045432427" evidence="4">
    <location>
        <begin position="24"/>
        <end position="812"/>
    </location>
</feature>
<evidence type="ECO:0000256" key="2">
    <source>
        <dbReference type="ARBA" id="ARBA00023136"/>
    </source>
</evidence>
<dbReference type="RefSeq" id="WP_348711648.1">
    <property type="nucleotide sequence ID" value="NZ_CAXIXY010000004.1"/>
</dbReference>
<evidence type="ECO:0000259" key="5">
    <source>
        <dbReference type="Pfam" id="PF07715"/>
    </source>
</evidence>
<feature type="signal peptide" evidence="4">
    <location>
        <begin position="1"/>
        <end position="23"/>
    </location>
</feature>
<comment type="subcellular location">
    <subcellularLocation>
        <location evidence="1">Cell outer membrane</location>
    </subcellularLocation>
</comment>
<keyword evidence="4" id="KW-0732">Signal</keyword>
<protein>
    <submittedName>
        <fullName evidence="6">Plug domain-containing protein</fullName>
    </submittedName>
</protein>
<dbReference type="EMBL" id="CAXIXY010000004">
    <property type="protein sequence ID" value="CAL2084028.1"/>
    <property type="molecule type" value="Genomic_DNA"/>
</dbReference>
<dbReference type="SUPFAM" id="SSF56935">
    <property type="entry name" value="Porins"/>
    <property type="match status" value="1"/>
</dbReference>
<dbReference type="InterPro" id="IPR037066">
    <property type="entry name" value="Plug_dom_sf"/>
</dbReference>
<sequence>MNLRFFSYQLLFFICLLTTPLSAQKSNPISLSDKLNQIEKKFNINLSYNHTFFNTILLENDFNCASISECISLIEEKIPVKFEKKGTNYLVLPLRKDFSFTIIEDETNEPITSLVYQIQDKPKQNLELSNGVFTLKNVFPLDSIHLESYFHKTIHIQGKDLERNTPLKFYTKQFRLNEIVLTNYLTKGIDSKIGDHSIQIKTKRLGLLAGETDGDIFNVISNIPGIHSPSGKSGNLNFRGNTYDQNLVQIDDIPIYHSGHFLGAISPYNAAVIDNIEVQRNMLPTKFGGRVGGLINMKTKNRIPNKNSYEIIGNTLFAGLAVNAKLIEDKLSLLAAYRRSYPGFNSPKLETISTLIFQGSRIENVVGSTNLDIGFSDMNVALNYKINGQHSATVSFINIENDLFAEVREMQNPDQTDFIDLDLDNWGITGKWKAQFSDKFNTELRFSKSNMRINNVSEGFNRDQRNSFLKYENIIADSRFIAEASYKFNPNTKLDAGYNVINHELTSNELEQENNLDARRDQKATIHSTYLSLHKNWSDKLDINLGIHNNYYAPTSEFFMNPRLTASYAVNKKLYIKSSFGTSNQFIQKKFVNDFDDFNITNQFWFLPNREIAPLKGTQFMVGAVLNQKEWLIDLEFFKKRSNGITLKIEDIRGNISSIGADLFIKKKWNNIEAWASYSLSKTETTFQNITSDAFFDQRHILNLTNLINVDRWKFALSWRYFSGMPVIYPDDPNIDTSNLSLSDRFDGSHQLDFSSSYTFYNTSKSFKTVIGLSILNVYDQDNTVNIFQNPTANTFRKTSGFAPNLQVNLSF</sequence>
<name>A0ABM9NYG0_9FLAO</name>
<organism evidence="6 7">
    <name type="scientific">Tenacibaculum platacis</name>
    <dbReference type="NCBI Taxonomy" id="3137852"/>
    <lineage>
        <taxon>Bacteria</taxon>
        <taxon>Pseudomonadati</taxon>
        <taxon>Bacteroidota</taxon>
        <taxon>Flavobacteriia</taxon>
        <taxon>Flavobacteriales</taxon>
        <taxon>Flavobacteriaceae</taxon>
        <taxon>Tenacibaculum</taxon>
    </lineage>
</organism>
<accession>A0ABM9NYG0</accession>
<dbReference type="Gene3D" id="2.40.170.20">
    <property type="entry name" value="TonB-dependent receptor, beta-barrel domain"/>
    <property type="match status" value="1"/>
</dbReference>
<proteinExistence type="predicted"/>
<evidence type="ECO:0000313" key="7">
    <source>
        <dbReference type="Proteomes" id="UP001497416"/>
    </source>
</evidence>
<keyword evidence="2" id="KW-0472">Membrane</keyword>
<comment type="caution">
    <text evidence="6">The sequence shown here is derived from an EMBL/GenBank/DDBJ whole genome shotgun (WGS) entry which is preliminary data.</text>
</comment>
<reference evidence="6 7" key="1">
    <citation type="submission" date="2024-05" db="EMBL/GenBank/DDBJ databases">
        <authorList>
            <person name="Duchaud E."/>
        </authorList>
    </citation>
    <scope>NUCLEOTIDE SEQUENCE [LARGE SCALE GENOMIC DNA]</scope>
    <source>
        <strain evidence="6">Ena-SAMPLE-TAB-13-05-2024-13:56:06:370-140302</strain>
    </source>
</reference>
<evidence type="ECO:0000256" key="4">
    <source>
        <dbReference type="SAM" id="SignalP"/>
    </source>
</evidence>
<dbReference type="Pfam" id="PF07715">
    <property type="entry name" value="Plug"/>
    <property type="match status" value="1"/>
</dbReference>
<dbReference type="Gene3D" id="2.170.130.10">
    <property type="entry name" value="TonB-dependent receptor, plug domain"/>
    <property type="match status" value="1"/>
</dbReference>
<feature type="domain" description="TonB-dependent receptor plug" evidence="5">
    <location>
        <begin position="213"/>
        <end position="293"/>
    </location>
</feature>
<evidence type="ECO:0000256" key="3">
    <source>
        <dbReference type="ARBA" id="ARBA00023237"/>
    </source>
</evidence>
<dbReference type="InterPro" id="IPR036942">
    <property type="entry name" value="Beta-barrel_TonB_sf"/>
</dbReference>
<evidence type="ECO:0000313" key="6">
    <source>
        <dbReference type="EMBL" id="CAL2084028.1"/>
    </source>
</evidence>
<keyword evidence="7" id="KW-1185">Reference proteome</keyword>